<proteinExistence type="inferred from homology"/>
<dbReference type="InterPro" id="IPR047212">
    <property type="entry name" value="TPP_POXB-like"/>
</dbReference>
<keyword evidence="3 4" id="KW-0786">Thiamine pyrophosphate</keyword>
<dbReference type="CDD" id="cd02014">
    <property type="entry name" value="TPP_POX"/>
    <property type="match status" value="1"/>
</dbReference>
<sequence>MTSTASDILVETLLDWGVDTIFGIPGDGINGIVEALRTRQDKIRFIQVRHEESAAFMACAYSKFTGKLGVCLATSGPGGIHLLNGLYDAKLDGASVLAITGLQHHDLISTHTQQDVELDKLYMDVAVYNARIMGGAHVENVVALACRNALARRGVAHITMPVDMQSEAVNHDTRSERNVANHVSDLFARGALLPNDDQLARAAAIINSGSKICILAGAGAIGAGDEVAALAERLGAPVVKALLGKGAVPDDSPYTTGGVGLLGTRPSQEALEECDTLIIVGSSFPYIEFYPKPGKARAVQIDLDPTRIGLRYPVEAGLVGDCARVIDALLPRLDYKEDRSFLTQAQEGMKSWRELMSDRGTRTDIPMKPQVVTHELDKLLKDDAIITTDSGTITTWVARHVTMRGDMKFSCSGNLATMACGVPYAIAAAVAYPGRQVVAVVGDGAFTMLLGELATCVKYGLDIKIIVIKNNSLGQIKWEQMVFLGNPEYACELEPIDFATVAKGFGVPAVTIDDPGQCAEQLSEALARPGPVVIEAVVDTHEPPMPPKATLSQAARLGKALARGTPDGGKIARRIGVDVVREIV</sequence>
<comment type="caution">
    <text evidence="8">The sequence shown here is derived from an EMBL/GenBank/DDBJ whole genome shotgun (WGS) entry which is preliminary data.</text>
</comment>
<dbReference type="InterPro" id="IPR047210">
    <property type="entry name" value="TPP_PYR_POXB-like"/>
</dbReference>
<evidence type="ECO:0000259" key="5">
    <source>
        <dbReference type="Pfam" id="PF00205"/>
    </source>
</evidence>
<evidence type="ECO:0000259" key="7">
    <source>
        <dbReference type="Pfam" id="PF02776"/>
    </source>
</evidence>
<evidence type="ECO:0000256" key="3">
    <source>
        <dbReference type="ARBA" id="ARBA00023052"/>
    </source>
</evidence>
<evidence type="ECO:0000256" key="1">
    <source>
        <dbReference type="ARBA" id="ARBA00007812"/>
    </source>
</evidence>
<dbReference type="InterPro" id="IPR047211">
    <property type="entry name" value="POXB-like"/>
</dbReference>
<evidence type="ECO:0000313" key="9">
    <source>
        <dbReference type="Proteomes" id="UP001597353"/>
    </source>
</evidence>
<dbReference type="PANTHER" id="PTHR42981">
    <property type="entry name" value="PYRUVATE DEHYDROGENASE [UBIQUINONE]"/>
    <property type="match status" value="1"/>
</dbReference>
<comment type="similarity">
    <text evidence="1 4">Belongs to the TPP enzyme family.</text>
</comment>
<dbReference type="Gene3D" id="3.40.50.970">
    <property type="match status" value="2"/>
</dbReference>
<organism evidence="8 9">
    <name type="scientific">Halodurantibacterium flavum</name>
    <dbReference type="NCBI Taxonomy" id="1382802"/>
    <lineage>
        <taxon>Bacteria</taxon>
        <taxon>Pseudomonadati</taxon>
        <taxon>Pseudomonadota</taxon>
        <taxon>Alphaproteobacteria</taxon>
        <taxon>Rhodobacterales</taxon>
        <taxon>Paracoccaceae</taxon>
        <taxon>Halodurantibacterium</taxon>
    </lineage>
</organism>
<dbReference type="PROSITE" id="PS00187">
    <property type="entry name" value="TPP_ENZYMES"/>
    <property type="match status" value="1"/>
</dbReference>
<evidence type="ECO:0000256" key="4">
    <source>
        <dbReference type="RuleBase" id="RU362132"/>
    </source>
</evidence>
<dbReference type="Pfam" id="PF00205">
    <property type="entry name" value="TPP_enzyme_M"/>
    <property type="match status" value="1"/>
</dbReference>
<dbReference type="SUPFAM" id="SSF52518">
    <property type="entry name" value="Thiamin diphosphate-binding fold (THDP-binding)"/>
    <property type="match status" value="2"/>
</dbReference>
<dbReference type="CDD" id="cd07039">
    <property type="entry name" value="TPP_PYR_POX"/>
    <property type="match status" value="1"/>
</dbReference>
<name>A0ABW4S278_9RHOB</name>
<feature type="domain" description="Thiamine pyrophosphate enzyme TPP-binding" evidence="6">
    <location>
        <begin position="389"/>
        <end position="535"/>
    </location>
</feature>
<dbReference type="InterPro" id="IPR029035">
    <property type="entry name" value="DHS-like_NAD/FAD-binding_dom"/>
</dbReference>
<dbReference type="RefSeq" id="WP_390259131.1">
    <property type="nucleotide sequence ID" value="NZ_JBHUGH010000002.1"/>
</dbReference>
<feature type="domain" description="Thiamine pyrophosphate enzyme N-terminal TPP-binding" evidence="7">
    <location>
        <begin position="4"/>
        <end position="115"/>
    </location>
</feature>
<dbReference type="Pfam" id="PF02775">
    <property type="entry name" value="TPP_enzyme_C"/>
    <property type="match status" value="1"/>
</dbReference>
<feature type="domain" description="Thiamine pyrophosphate enzyme central" evidence="5">
    <location>
        <begin position="199"/>
        <end position="329"/>
    </location>
</feature>
<evidence type="ECO:0000256" key="2">
    <source>
        <dbReference type="ARBA" id="ARBA00022679"/>
    </source>
</evidence>
<dbReference type="Proteomes" id="UP001597353">
    <property type="component" value="Unassembled WGS sequence"/>
</dbReference>
<dbReference type="PANTHER" id="PTHR42981:SF2">
    <property type="entry name" value="PYRUVATE DEHYDROGENASE [UBIQUINONE]"/>
    <property type="match status" value="1"/>
</dbReference>
<dbReference type="InterPro" id="IPR000399">
    <property type="entry name" value="TPP-bd_CS"/>
</dbReference>
<accession>A0ABW4S278</accession>
<dbReference type="InterPro" id="IPR012000">
    <property type="entry name" value="Thiamin_PyroP_enz_cen_dom"/>
</dbReference>
<evidence type="ECO:0000259" key="6">
    <source>
        <dbReference type="Pfam" id="PF02775"/>
    </source>
</evidence>
<dbReference type="SUPFAM" id="SSF52467">
    <property type="entry name" value="DHS-like NAD/FAD-binding domain"/>
    <property type="match status" value="1"/>
</dbReference>
<gene>
    <name evidence="8" type="ORF">ACFSGJ_02270</name>
</gene>
<dbReference type="InterPro" id="IPR029061">
    <property type="entry name" value="THDP-binding"/>
</dbReference>
<dbReference type="Pfam" id="PF02776">
    <property type="entry name" value="TPP_enzyme_N"/>
    <property type="match status" value="1"/>
</dbReference>
<dbReference type="InterPro" id="IPR011766">
    <property type="entry name" value="TPP_enzyme_TPP-bd"/>
</dbReference>
<keyword evidence="2" id="KW-0808">Transferase</keyword>
<dbReference type="EMBL" id="JBHUGH010000002">
    <property type="protein sequence ID" value="MFD1911037.1"/>
    <property type="molecule type" value="Genomic_DNA"/>
</dbReference>
<reference evidence="9" key="1">
    <citation type="journal article" date="2019" name="Int. J. Syst. Evol. Microbiol.">
        <title>The Global Catalogue of Microorganisms (GCM) 10K type strain sequencing project: providing services to taxonomists for standard genome sequencing and annotation.</title>
        <authorList>
            <consortium name="The Broad Institute Genomics Platform"/>
            <consortium name="The Broad Institute Genome Sequencing Center for Infectious Disease"/>
            <person name="Wu L."/>
            <person name="Ma J."/>
        </authorList>
    </citation>
    <scope>NUCLEOTIDE SEQUENCE [LARGE SCALE GENOMIC DNA]</scope>
    <source>
        <strain evidence="9">CGMCC 4.7242</strain>
    </source>
</reference>
<dbReference type="Gene3D" id="3.40.50.1220">
    <property type="entry name" value="TPP-binding domain"/>
    <property type="match status" value="1"/>
</dbReference>
<evidence type="ECO:0000313" key="8">
    <source>
        <dbReference type="EMBL" id="MFD1911037.1"/>
    </source>
</evidence>
<protein>
    <submittedName>
        <fullName evidence="8">Thiamine pyrophosphate-dependent enzyme</fullName>
    </submittedName>
</protein>
<dbReference type="InterPro" id="IPR012001">
    <property type="entry name" value="Thiamin_PyroP_enz_TPP-bd_dom"/>
</dbReference>
<keyword evidence="9" id="KW-1185">Reference proteome</keyword>